<dbReference type="InterPro" id="IPR036047">
    <property type="entry name" value="F-box-like_dom_sf"/>
</dbReference>
<protein>
    <recommendedName>
        <fullName evidence="6">DUF295 domain-containing protein</fullName>
    </recommendedName>
</protein>
<gene>
    <name evidence="4" type="ORF">BDA96_05G187600</name>
</gene>
<comment type="caution">
    <text evidence="4">The sequence shown here is derived from an EMBL/GenBank/DDBJ whole genome shotgun (WGS) entry which is preliminary data.</text>
</comment>
<dbReference type="AlphaFoldDB" id="A0A921R0P6"/>
<evidence type="ECO:0000259" key="3">
    <source>
        <dbReference type="Pfam" id="PF03478"/>
    </source>
</evidence>
<dbReference type="OMA" id="CESFRSC"/>
<dbReference type="InterPro" id="IPR005174">
    <property type="entry name" value="KIB1-4_b-propeller"/>
</dbReference>
<feature type="domain" description="KIB1-4 beta-propeller" evidence="3">
    <location>
        <begin position="130"/>
        <end position="416"/>
    </location>
</feature>
<dbReference type="EMBL" id="CM027684">
    <property type="protein sequence ID" value="KAG0530452.1"/>
    <property type="molecule type" value="Genomic_DNA"/>
</dbReference>
<accession>A0A921R0P6</accession>
<feature type="region of interest" description="Disordered" evidence="1">
    <location>
        <begin position="1"/>
        <end position="24"/>
    </location>
</feature>
<organism evidence="4 5">
    <name type="scientific">Sorghum bicolor</name>
    <name type="common">Sorghum</name>
    <name type="synonym">Sorghum vulgare</name>
    <dbReference type="NCBI Taxonomy" id="4558"/>
    <lineage>
        <taxon>Eukaryota</taxon>
        <taxon>Viridiplantae</taxon>
        <taxon>Streptophyta</taxon>
        <taxon>Embryophyta</taxon>
        <taxon>Tracheophyta</taxon>
        <taxon>Spermatophyta</taxon>
        <taxon>Magnoliopsida</taxon>
        <taxon>Liliopsida</taxon>
        <taxon>Poales</taxon>
        <taxon>Poaceae</taxon>
        <taxon>PACMAD clade</taxon>
        <taxon>Panicoideae</taxon>
        <taxon>Andropogonodae</taxon>
        <taxon>Andropogoneae</taxon>
        <taxon>Sorghinae</taxon>
        <taxon>Sorghum</taxon>
    </lineage>
</organism>
<dbReference type="SUPFAM" id="SSF81383">
    <property type="entry name" value="F-box domain"/>
    <property type="match status" value="1"/>
</dbReference>
<dbReference type="Pfam" id="PF00646">
    <property type="entry name" value="F-box"/>
    <property type="match status" value="1"/>
</dbReference>
<feature type="region of interest" description="Disordered" evidence="1">
    <location>
        <begin position="42"/>
        <end position="63"/>
    </location>
</feature>
<dbReference type="InterPro" id="IPR001810">
    <property type="entry name" value="F-box_dom"/>
</dbReference>
<reference evidence="4" key="1">
    <citation type="journal article" date="2019" name="BMC Genomics">
        <title>A new reference genome for Sorghum bicolor reveals high levels of sequence similarity between sweet and grain genotypes: implications for the genetics of sugar metabolism.</title>
        <authorList>
            <person name="Cooper E.A."/>
            <person name="Brenton Z.W."/>
            <person name="Flinn B.S."/>
            <person name="Jenkins J."/>
            <person name="Shu S."/>
            <person name="Flowers D."/>
            <person name="Luo F."/>
            <person name="Wang Y."/>
            <person name="Xia P."/>
            <person name="Barry K."/>
            <person name="Daum C."/>
            <person name="Lipzen A."/>
            <person name="Yoshinaga Y."/>
            <person name="Schmutz J."/>
            <person name="Saski C."/>
            <person name="Vermerris W."/>
            <person name="Kresovich S."/>
        </authorList>
    </citation>
    <scope>NUCLEOTIDE SEQUENCE</scope>
</reference>
<proteinExistence type="predicted"/>
<dbReference type="KEGG" id="sbi:8074338"/>
<reference evidence="4" key="2">
    <citation type="submission" date="2020-10" db="EMBL/GenBank/DDBJ databases">
        <authorList>
            <person name="Cooper E.A."/>
            <person name="Brenton Z.W."/>
            <person name="Flinn B.S."/>
            <person name="Jenkins J."/>
            <person name="Shu S."/>
            <person name="Flowers D."/>
            <person name="Luo F."/>
            <person name="Wang Y."/>
            <person name="Xia P."/>
            <person name="Barry K."/>
            <person name="Daum C."/>
            <person name="Lipzen A."/>
            <person name="Yoshinaga Y."/>
            <person name="Schmutz J."/>
            <person name="Saski C."/>
            <person name="Vermerris W."/>
            <person name="Kresovich S."/>
        </authorList>
    </citation>
    <scope>NUCLEOTIDE SEQUENCE</scope>
</reference>
<sequence length="461" mass="49854">MDSGTGSSADHIRDASLPGCARNGSKASRSLVAVAQTRRSTKCVRGSEAPRLDEAPGPQHRPWADLPPDILGVVAGRLALLEDRARLRSVCRGWRAAARIHRRLPPCPPLLVLSDFSFFSFRSEGTLMGACRRVPLPGRETAGSGNVRCVGSFEGCLVGVKNNKSRYFGDLRCFLMNAFSQVVIRLPSPSCRSGAARSADTLRTSLPIIINGSGVVNCAINAAPCVMSFSKVILSSSPDSGSKCVVAALSNIKSAAKLALWRSGMKSWCVCDGAWTADLIDIVFCQGKLFMLSFSKVTTDLLALEIADDNSGLMVSRVAFCAIERPEVSDGCWKNIWGIVEWRGKLLIVQICHGNDEFGESFVEVKVFEADLSRNPVRLTEIESLDGDCIFMSPSSSKSFRCHYGGGGGEGDLIYIFLGPSRLVYNMKDGTMAPFAADIPEDKLREADGKPMNPVWLFPSE</sequence>
<dbReference type="PANTHER" id="PTHR33110">
    <property type="entry name" value="F-BOX/KELCH-REPEAT PROTEIN-RELATED"/>
    <property type="match status" value="1"/>
</dbReference>
<evidence type="ECO:0000256" key="1">
    <source>
        <dbReference type="SAM" id="MobiDB-lite"/>
    </source>
</evidence>
<dbReference type="Pfam" id="PF03478">
    <property type="entry name" value="Beta-prop_KIB1-4"/>
    <property type="match status" value="1"/>
</dbReference>
<evidence type="ECO:0008006" key="6">
    <source>
        <dbReference type="Google" id="ProtNLM"/>
    </source>
</evidence>
<evidence type="ECO:0000259" key="2">
    <source>
        <dbReference type="Pfam" id="PF00646"/>
    </source>
</evidence>
<dbReference type="Gramene" id="EES10039">
    <property type="protein sequence ID" value="EES10039"/>
    <property type="gene ID" value="SORBI_3005G172300"/>
</dbReference>
<dbReference type="Proteomes" id="UP000807115">
    <property type="component" value="Chromosome 5"/>
</dbReference>
<name>A0A921R0P6_SORBI</name>
<evidence type="ECO:0000313" key="4">
    <source>
        <dbReference type="EMBL" id="KAG0530452.1"/>
    </source>
</evidence>
<feature type="domain" description="F-box" evidence="2">
    <location>
        <begin position="63"/>
        <end position="102"/>
    </location>
</feature>
<dbReference type="Gene3D" id="1.20.1280.50">
    <property type="match status" value="1"/>
</dbReference>
<dbReference type="PANTHER" id="PTHR33110:SF42">
    <property type="entry name" value="F-BOX DOMAIN-CONTAINING PROTEIN"/>
    <property type="match status" value="1"/>
</dbReference>
<dbReference type="OrthoDB" id="642536at2759"/>
<evidence type="ECO:0000313" key="5">
    <source>
        <dbReference type="Proteomes" id="UP000807115"/>
    </source>
</evidence>